<dbReference type="GO" id="GO:0035255">
    <property type="term" value="F:ionotropic glutamate receptor binding"/>
    <property type="evidence" value="ECO:0007669"/>
    <property type="project" value="TreeGrafter"/>
</dbReference>
<dbReference type="InterPro" id="IPR008145">
    <property type="entry name" value="GK/Ca_channel_bsu"/>
</dbReference>
<dbReference type="FunFam" id="3.30.63.10:FF:000001">
    <property type="entry name" value="Disks large homolog 1 isoform 2"/>
    <property type="match status" value="1"/>
</dbReference>
<name>A0A2Y9PW00_DELLE</name>
<dbReference type="FunFam" id="2.30.42.10:FF:000002">
    <property type="entry name" value="Disks large homolog 4 isoform 2"/>
    <property type="match status" value="1"/>
</dbReference>
<dbReference type="PROSITE" id="PS51022">
    <property type="entry name" value="L27"/>
    <property type="match status" value="1"/>
</dbReference>
<dbReference type="GO" id="GO:0019901">
    <property type="term" value="F:protein kinase binding"/>
    <property type="evidence" value="ECO:0007669"/>
    <property type="project" value="TreeGrafter"/>
</dbReference>
<dbReference type="STRING" id="9749.A0A2Y9PW00"/>
<dbReference type="Pfam" id="PF00595">
    <property type="entry name" value="PDZ"/>
    <property type="match status" value="3"/>
</dbReference>
<dbReference type="SMART" id="SM00326">
    <property type="entry name" value="SH3"/>
    <property type="match status" value="1"/>
</dbReference>
<dbReference type="GO" id="GO:0007268">
    <property type="term" value="P:chemical synaptic transmission"/>
    <property type="evidence" value="ECO:0007669"/>
    <property type="project" value="InterPro"/>
</dbReference>
<evidence type="ECO:0000256" key="6">
    <source>
        <dbReference type="ARBA" id="ARBA00023136"/>
    </source>
</evidence>
<dbReference type="Gene3D" id="3.30.63.10">
    <property type="entry name" value="Guanylate Kinase phosphate binding domain"/>
    <property type="match status" value="1"/>
</dbReference>
<dbReference type="GO" id="GO:0031594">
    <property type="term" value="C:neuromuscular junction"/>
    <property type="evidence" value="ECO:0007669"/>
    <property type="project" value="InterPro"/>
</dbReference>
<keyword evidence="5" id="KW-0677">Repeat</keyword>
<dbReference type="InterPro" id="IPR001478">
    <property type="entry name" value="PDZ"/>
</dbReference>
<dbReference type="CDD" id="cd06723">
    <property type="entry name" value="PDZ1_Dlg1-2-4-like"/>
    <property type="match status" value="1"/>
</dbReference>
<dbReference type="Pfam" id="PF00018">
    <property type="entry name" value="SH3_1"/>
    <property type="match status" value="1"/>
</dbReference>
<feature type="domain" description="PDZ" evidence="10">
    <location>
        <begin position="545"/>
        <end position="626"/>
    </location>
</feature>
<dbReference type="CDD" id="cd00071">
    <property type="entry name" value="GMPK"/>
    <property type="match status" value="1"/>
</dbReference>
<dbReference type="InterPro" id="IPR020590">
    <property type="entry name" value="Guanylate_kinase_CS"/>
</dbReference>
<dbReference type="InterPro" id="IPR050614">
    <property type="entry name" value="Synaptic_Scaffolding_LAP-MAGUK"/>
</dbReference>
<accession>A0A2Y9PW00</accession>
<dbReference type="Pfam" id="PF10600">
    <property type="entry name" value="PDZ_assoc"/>
    <property type="match status" value="1"/>
</dbReference>
<dbReference type="GO" id="GO:0099072">
    <property type="term" value="P:regulation of postsynaptic membrane neurotransmitter receptor levels"/>
    <property type="evidence" value="ECO:0007669"/>
    <property type="project" value="TreeGrafter"/>
</dbReference>
<comment type="similarity">
    <text evidence="2">Belongs to the MAGUK family.</text>
</comment>
<evidence type="ECO:0000256" key="3">
    <source>
        <dbReference type="ARBA" id="ARBA00022443"/>
    </source>
</evidence>
<dbReference type="SUPFAM" id="SSF50156">
    <property type="entry name" value="PDZ domain-like"/>
    <property type="match status" value="3"/>
</dbReference>
<dbReference type="InterPro" id="IPR004172">
    <property type="entry name" value="L27_dom"/>
</dbReference>
<dbReference type="FunFam" id="3.40.50.300:FF:001402">
    <property type="entry name" value="Discs, large homolog 3 (Drosophila)"/>
    <property type="match status" value="1"/>
</dbReference>
<dbReference type="GO" id="GO:0098609">
    <property type="term" value="P:cell-cell adhesion"/>
    <property type="evidence" value="ECO:0007669"/>
    <property type="project" value="TreeGrafter"/>
</dbReference>
<evidence type="ECO:0000256" key="2">
    <source>
        <dbReference type="ARBA" id="ARBA00007014"/>
    </source>
</evidence>
<dbReference type="FunFam" id="2.30.42.10:FF:000091">
    <property type="entry name" value="disks large homolog 1 isoform X8"/>
    <property type="match status" value="1"/>
</dbReference>
<evidence type="ECO:0000259" key="8">
    <source>
        <dbReference type="PROSITE" id="PS50002"/>
    </source>
</evidence>
<dbReference type="Gene3D" id="1.10.287.470">
    <property type="entry name" value="Helix hairpin bin"/>
    <property type="match status" value="1"/>
</dbReference>
<dbReference type="KEGG" id="dle:111184929"/>
<dbReference type="SUPFAM" id="SSF52540">
    <property type="entry name" value="P-loop containing nucleoside triphosphate hydrolases"/>
    <property type="match status" value="1"/>
</dbReference>
<dbReference type="GO" id="GO:0045197">
    <property type="term" value="P:establishment or maintenance of epithelial cell apical/basal polarity"/>
    <property type="evidence" value="ECO:0007669"/>
    <property type="project" value="TreeGrafter"/>
</dbReference>
<dbReference type="GO" id="GO:0043005">
    <property type="term" value="C:neuron projection"/>
    <property type="evidence" value="ECO:0007669"/>
    <property type="project" value="InterPro"/>
</dbReference>
<dbReference type="PROSITE" id="PS00856">
    <property type="entry name" value="GUANYLATE_KINASE_1"/>
    <property type="match status" value="1"/>
</dbReference>
<dbReference type="Pfam" id="PF00625">
    <property type="entry name" value="Guanylate_kin"/>
    <property type="match status" value="1"/>
</dbReference>
<dbReference type="CDD" id="cd12032">
    <property type="entry name" value="SH3_DLG2"/>
    <property type="match status" value="1"/>
</dbReference>
<dbReference type="FunFam" id="2.30.42.10:FF:000001">
    <property type="entry name" value="Disks large homolog 1 isoform 2"/>
    <property type="match status" value="1"/>
</dbReference>
<dbReference type="RefSeq" id="XP_022449675.1">
    <property type="nucleotide sequence ID" value="XM_022593967.2"/>
</dbReference>
<dbReference type="CDD" id="cd06724">
    <property type="entry name" value="PDZ2_Dlg1-2-4-like"/>
    <property type="match status" value="1"/>
</dbReference>
<dbReference type="PANTHER" id="PTHR23119:SF6">
    <property type="entry name" value="DISKS LARGE HOMOLOG 2"/>
    <property type="match status" value="1"/>
</dbReference>
<dbReference type="SUPFAM" id="SSF50044">
    <property type="entry name" value="SH3-domain"/>
    <property type="match status" value="1"/>
</dbReference>
<dbReference type="PROSITE" id="PS50052">
    <property type="entry name" value="GUANYLATE_KINASE_2"/>
    <property type="match status" value="1"/>
</dbReference>
<dbReference type="AlphaFoldDB" id="A0A2Y9PW00"/>
<dbReference type="SMART" id="SM00072">
    <property type="entry name" value="GuKc"/>
    <property type="match status" value="1"/>
</dbReference>
<feature type="domain" description="L27" evidence="11">
    <location>
        <begin position="4"/>
        <end position="64"/>
    </location>
</feature>
<dbReference type="InterPro" id="IPR016313">
    <property type="entry name" value="DLG1-like"/>
</dbReference>
<dbReference type="Pfam" id="PF10608">
    <property type="entry name" value="MAGUK_N_PEST"/>
    <property type="match status" value="1"/>
</dbReference>
<dbReference type="InterPro" id="IPR027417">
    <property type="entry name" value="P-loop_NTPase"/>
</dbReference>
<evidence type="ECO:0000256" key="5">
    <source>
        <dbReference type="ARBA" id="ARBA00022737"/>
    </source>
</evidence>
<dbReference type="PROSITE" id="PS50106">
    <property type="entry name" value="PDZ"/>
    <property type="match status" value="3"/>
</dbReference>
<evidence type="ECO:0000256" key="1">
    <source>
        <dbReference type="ARBA" id="ARBA00004202"/>
    </source>
</evidence>
<feature type="domain" description="PDZ" evidence="10">
    <location>
        <begin position="222"/>
        <end position="309"/>
    </location>
</feature>
<dbReference type="GO" id="GO:0097120">
    <property type="term" value="P:receptor localization to synapse"/>
    <property type="evidence" value="ECO:0007669"/>
    <property type="project" value="TreeGrafter"/>
</dbReference>
<evidence type="ECO:0000313" key="12">
    <source>
        <dbReference type="Proteomes" id="UP000248483"/>
    </source>
</evidence>
<gene>
    <name evidence="13" type="primary">DLG2</name>
</gene>
<dbReference type="InterPro" id="IPR019590">
    <property type="entry name" value="DLG1_PEST_dom"/>
</dbReference>
<dbReference type="FunCoup" id="A0A2Y9PW00">
    <property type="interactions" value="1659"/>
</dbReference>
<feature type="domain" description="Guanylate kinase-like" evidence="9">
    <location>
        <begin position="804"/>
        <end position="979"/>
    </location>
</feature>
<keyword evidence="6" id="KW-0472">Membrane</keyword>
<dbReference type="InterPro" id="IPR036892">
    <property type="entry name" value="L27_dom_sf"/>
</dbReference>
<organism evidence="12 13">
    <name type="scientific">Delphinapterus leucas</name>
    <name type="common">Beluga whale</name>
    <dbReference type="NCBI Taxonomy" id="9749"/>
    <lineage>
        <taxon>Eukaryota</taxon>
        <taxon>Metazoa</taxon>
        <taxon>Chordata</taxon>
        <taxon>Craniata</taxon>
        <taxon>Vertebrata</taxon>
        <taxon>Euteleostomi</taxon>
        <taxon>Mammalia</taxon>
        <taxon>Eutheria</taxon>
        <taxon>Laurasiatheria</taxon>
        <taxon>Artiodactyla</taxon>
        <taxon>Whippomorpha</taxon>
        <taxon>Cetacea</taxon>
        <taxon>Odontoceti</taxon>
        <taxon>Monodontidae</taxon>
        <taxon>Delphinapterus</taxon>
    </lineage>
</organism>
<protein>
    <submittedName>
        <fullName evidence="13">Disks large homolog 2 isoform X1</fullName>
    </submittedName>
</protein>
<evidence type="ECO:0000259" key="11">
    <source>
        <dbReference type="PROSITE" id="PS51022"/>
    </source>
</evidence>
<dbReference type="SUPFAM" id="SSF101288">
    <property type="entry name" value="L27 domain"/>
    <property type="match status" value="1"/>
</dbReference>
<evidence type="ECO:0000313" key="13">
    <source>
        <dbReference type="RefSeq" id="XP_022449675.1"/>
    </source>
</evidence>
<dbReference type="InterPro" id="IPR008144">
    <property type="entry name" value="Guanylate_kin-like_dom"/>
</dbReference>
<comment type="subcellular location">
    <subcellularLocation>
        <location evidence="1">Cell membrane</location>
        <topology evidence="1">Peripheral membrane protein</topology>
    </subcellularLocation>
</comment>
<keyword evidence="12" id="KW-1185">Reference proteome</keyword>
<dbReference type="InterPro" id="IPR036034">
    <property type="entry name" value="PDZ_sf"/>
</dbReference>
<dbReference type="Pfam" id="PF09058">
    <property type="entry name" value="L27_1"/>
    <property type="match status" value="1"/>
</dbReference>
<dbReference type="Gene3D" id="2.30.30.40">
    <property type="entry name" value="SH3 Domains"/>
    <property type="match status" value="2"/>
</dbReference>
<dbReference type="FunFam" id="2.30.30.40:FF:000008">
    <property type="entry name" value="Disks large homolog 1 isoform 2"/>
    <property type="match status" value="1"/>
</dbReference>
<dbReference type="Gene3D" id="3.40.50.300">
    <property type="entry name" value="P-loop containing nucleotide triphosphate hydrolases"/>
    <property type="match status" value="1"/>
</dbReference>
<dbReference type="GO" id="GO:0016323">
    <property type="term" value="C:basolateral plasma membrane"/>
    <property type="evidence" value="ECO:0007669"/>
    <property type="project" value="TreeGrafter"/>
</dbReference>
<dbReference type="InterPro" id="IPR036028">
    <property type="entry name" value="SH3-like_dom_sf"/>
</dbReference>
<sequence length="994" mass="111603">MPVKKKDTDRALSLLEEYCKKLRKPEEQQLKNAVKKVMGIFKSNLFQALLDIQEFYEMTLLNSQKSCEQKIEEANQVAQKWEKTSLLAPCHDNLQKSVEQNQGKCPAQNCSVEAPAWMPVHHCTKYRYQDEDTPHDHSLPRLTHEVRGPELVHVSEKNLSQIENVHGYVLQSHISPLKLSDPFGIHSSVQCEASPAPIIVNTDTLDTIPYVNGTEIEYEFEEITLERGNSGLGFSIAGGTDNPHIGDDPGIFITKIIPGGAAAEDGRLRVNDCILRVNEVDVSEVSHSKAVEALKEAGSIVRLYVRRRRPILETVVEIKLFKGPKGLGFSIAGGVGNQHIPGDNSIYVTKIIDGGAAQKDGRLQVGDRLLMVNNYSLEEVTHEEAVAILKNTSDVVYLKVGKATTIYMTDPYGPPDITHPYSPPMGNHLLSGNNGTLEYKTSLPPISPGRYSPIPKHMLVEDDYTRPPEPVYSTVNKLCDKPASPRHYSPVECDKSFLLSAPYPHYHLGLLPDSEMTSHSQHSTTTRQPSVTLQRAISLEGEPRKVVLHKGSTGLGFNIVGGEDGEGIFVSFILAGGPADLSGELQRGDQILSVNGIDLRGASHEQAAAALKGAGQTVTIIAQYQPEDYARFEAKIHDLREQMMNHSMSSGSGSLRTNQKRSLYVRAMFDYDKSKDSGLPSQGLSFKYGDILHVINASDDEWWQARRVTLEGDSEEMGVIPSKRRVERKERARLKTVKFNAKPGVIDSKGSFNDKRKKSFIFSRKFPFYKNKEQSEQETSDPERGQEDFILSYEPVTRQEINYTRPVIILGPMKDRINDDLISEFPDKFGSCVPHTTRPKRDYEVDGRDYHFVISREQMEKDIQEHKFIEAGQYNDNLYGTSVQSVRFVAERGKHCILDVSGNAIKRLQVAQLYPIAIFIKPKSLEPLMEMNKRLTEEQAKKTYDRAIKLEQEFGEYFTAIVQGDTLEDIYNQCKLVIEEQSGPFIWIPSKEKL</sequence>
<dbReference type="PANTHER" id="PTHR23119">
    <property type="entry name" value="DISCS LARGE"/>
    <property type="match status" value="1"/>
</dbReference>
<proteinExistence type="inferred from homology"/>
<dbReference type="Gene3D" id="2.30.42.10">
    <property type="match status" value="3"/>
</dbReference>
<dbReference type="GO" id="GO:0043113">
    <property type="term" value="P:receptor clustering"/>
    <property type="evidence" value="ECO:0007669"/>
    <property type="project" value="TreeGrafter"/>
</dbReference>
<dbReference type="GeneID" id="111184929"/>
<dbReference type="PROSITE" id="PS50002">
    <property type="entry name" value="SH3"/>
    <property type="match status" value="1"/>
</dbReference>
<keyword evidence="4" id="KW-1003">Cell membrane</keyword>
<evidence type="ECO:0000256" key="4">
    <source>
        <dbReference type="ARBA" id="ARBA00022475"/>
    </source>
</evidence>
<feature type="domain" description="PDZ" evidence="10">
    <location>
        <begin position="317"/>
        <end position="404"/>
    </location>
</feature>
<dbReference type="FunFam" id="2.30.30.40:FF:000027">
    <property type="entry name" value="Disks large homolog 3 isoform 1"/>
    <property type="match status" value="1"/>
</dbReference>
<evidence type="ECO:0000259" key="9">
    <source>
        <dbReference type="PROSITE" id="PS50052"/>
    </source>
</evidence>
<evidence type="ECO:0000259" key="10">
    <source>
        <dbReference type="PROSITE" id="PS50106"/>
    </source>
</evidence>
<dbReference type="CDD" id="cd06795">
    <property type="entry name" value="PDZ3_Dlg1-2-4-like"/>
    <property type="match status" value="1"/>
</dbReference>
<dbReference type="InParanoid" id="A0A2Y9PW00"/>
<reference evidence="13" key="1">
    <citation type="submission" date="2025-08" db="UniProtKB">
        <authorList>
            <consortium name="RefSeq"/>
        </authorList>
    </citation>
    <scope>IDENTIFICATION</scope>
    <source>
        <tissue evidence="13">Blood</tissue>
    </source>
</reference>
<dbReference type="CTD" id="1740"/>
<evidence type="ECO:0000256" key="7">
    <source>
        <dbReference type="PROSITE-ProRule" id="PRU00192"/>
    </source>
</evidence>
<dbReference type="PIRSF" id="PIRSF001741">
    <property type="entry name" value="MAGUK_DLGH"/>
    <property type="match status" value="1"/>
</dbReference>
<dbReference type="SMART" id="SM01277">
    <property type="entry name" value="MAGUK_N_PEST"/>
    <property type="match status" value="1"/>
</dbReference>
<dbReference type="GO" id="GO:0098839">
    <property type="term" value="C:postsynaptic density membrane"/>
    <property type="evidence" value="ECO:0007669"/>
    <property type="project" value="TreeGrafter"/>
</dbReference>
<dbReference type="InterPro" id="IPR019583">
    <property type="entry name" value="DLG1-4_PDZ_assoc"/>
</dbReference>
<keyword evidence="3 7" id="KW-0728">SH3 domain</keyword>
<dbReference type="InterPro" id="IPR001452">
    <property type="entry name" value="SH3_domain"/>
</dbReference>
<dbReference type="SMART" id="SM00569">
    <property type="entry name" value="L27"/>
    <property type="match status" value="1"/>
</dbReference>
<dbReference type="SMART" id="SM00228">
    <property type="entry name" value="PDZ"/>
    <property type="match status" value="3"/>
</dbReference>
<dbReference type="Proteomes" id="UP000248483">
    <property type="component" value="Unplaced"/>
</dbReference>
<dbReference type="InterPro" id="IPR035759">
    <property type="entry name" value="DLG2_SH3"/>
</dbReference>
<dbReference type="InterPro" id="IPR015143">
    <property type="entry name" value="L27_1"/>
</dbReference>
<feature type="domain" description="SH3" evidence="8">
    <location>
        <begin position="660"/>
        <end position="730"/>
    </location>
</feature>